<protein>
    <submittedName>
        <fullName evidence="9">Uncharacterized protein</fullName>
    </submittedName>
</protein>
<feature type="compositionally biased region" description="Polar residues" evidence="5">
    <location>
        <begin position="68"/>
        <end position="81"/>
    </location>
</feature>
<accession>A0A9W8EBE5</accession>
<dbReference type="AlphaFoldDB" id="A0A9W8EBE5"/>
<keyword evidence="3" id="KW-0862">Zinc</keyword>
<dbReference type="PROSITE" id="PS51266">
    <property type="entry name" value="ZF_CHY"/>
    <property type="match status" value="1"/>
</dbReference>
<dbReference type="GO" id="GO:0008270">
    <property type="term" value="F:zinc ion binding"/>
    <property type="evidence" value="ECO:0007669"/>
    <property type="project" value="UniProtKB-KW"/>
</dbReference>
<dbReference type="Pfam" id="PF14599">
    <property type="entry name" value="zinc_ribbon_6"/>
    <property type="match status" value="1"/>
</dbReference>
<dbReference type="SUPFAM" id="SSF57850">
    <property type="entry name" value="RING/U-box"/>
    <property type="match status" value="1"/>
</dbReference>
<dbReference type="PANTHER" id="PTHR21319">
    <property type="entry name" value="RING FINGER AND CHY ZINC FINGER DOMAIN-CONTAINING PROTEIN 1"/>
    <property type="match status" value="1"/>
</dbReference>
<dbReference type="GO" id="GO:0006511">
    <property type="term" value="P:ubiquitin-dependent protein catabolic process"/>
    <property type="evidence" value="ECO:0007669"/>
    <property type="project" value="TreeGrafter"/>
</dbReference>
<dbReference type="GO" id="GO:0061630">
    <property type="term" value="F:ubiquitin protein ligase activity"/>
    <property type="evidence" value="ECO:0007669"/>
    <property type="project" value="TreeGrafter"/>
</dbReference>
<gene>
    <name evidence="9" type="ORF">H4R34_005264</name>
</gene>
<reference evidence="9" key="1">
    <citation type="submission" date="2022-07" db="EMBL/GenBank/DDBJ databases">
        <title>Phylogenomic reconstructions and comparative analyses of Kickxellomycotina fungi.</title>
        <authorList>
            <person name="Reynolds N.K."/>
            <person name="Stajich J.E."/>
            <person name="Barry K."/>
            <person name="Grigoriev I.V."/>
            <person name="Crous P."/>
            <person name="Smith M.E."/>
        </authorList>
    </citation>
    <scope>NUCLEOTIDE SEQUENCE</scope>
    <source>
        <strain evidence="9">RSA 567</strain>
    </source>
</reference>
<dbReference type="InterPro" id="IPR037274">
    <property type="entry name" value="Znf_CHY_sf"/>
</dbReference>
<evidence type="ECO:0000256" key="5">
    <source>
        <dbReference type="SAM" id="MobiDB-lite"/>
    </source>
</evidence>
<dbReference type="PROSITE" id="PS50089">
    <property type="entry name" value="ZF_RING_2"/>
    <property type="match status" value="1"/>
</dbReference>
<feature type="region of interest" description="Disordered" evidence="5">
    <location>
        <begin position="1"/>
        <end position="82"/>
    </location>
</feature>
<dbReference type="InterPro" id="IPR039512">
    <property type="entry name" value="RCHY1_zinc-ribbon"/>
</dbReference>
<dbReference type="PANTHER" id="PTHR21319:SF0">
    <property type="entry name" value="AND RING FINGER DOMAIN PROTEIN, PUTATIVE (AFU_ORTHOLOGUE AFUA_1G08900)-RELATED"/>
    <property type="match status" value="1"/>
</dbReference>
<evidence type="ECO:0000313" key="9">
    <source>
        <dbReference type="EMBL" id="KAJ1972864.1"/>
    </source>
</evidence>
<dbReference type="SUPFAM" id="SSF161245">
    <property type="entry name" value="Zinc hairpin stack"/>
    <property type="match status" value="1"/>
</dbReference>
<dbReference type="InterPro" id="IPR008913">
    <property type="entry name" value="Znf_CHY"/>
</dbReference>
<feature type="domain" description="CTCHY-type" evidence="8">
    <location>
        <begin position="168"/>
        <end position="232"/>
    </location>
</feature>
<keyword evidence="1" id="KW-0479">Metal-binding</keyword>
<dbReference type="SMART" id="SM00184">
    <property type="entry name" value="RING"/>
    <property type="match status" value="1"/>
</dbReference>
<dbReference type="InterPro" id="IPR001841">
    <property type="entry name" value="Znf_RING"/>
</dbReference>
<sequence>MSDPTVTPAAMPRPSDAPDTDGTTQRQAELRKQIQAIMTDPSISPAEKPRRIQALLHPKRANDKAAESTGQSPVSSDTTQYPDGMAITEQDLVPTFQSDTVLGCPHYMRGAKMYTECCQRWYTCRLCHNEAEDHEIDRFAVKWMMCMYCQKVQPAGQVCHSEPCQKTLGHYYCNVCHFWSDSPNQSLYHCQECGICRVGPEEDFRHCSKCKCCISHDAWDDHRCIENTLDSDCPICGEFLFTSKQSATFMKCGHAIHQDCLRQYLDTSYQCPICRKTLGDMDALFRQIDRVLAEQPMPPEYQKMRSQIFCNDCEERSTTQYHFLYHKCQHCRSYSTKVLSTFTVNGSDGPSSTD</sequence>
<keyword evidence="10" id="KW-1185">Reference proteome</keyword>
<evidence type="ECO:0000256" key="3">
    <source>
        <dbReference type="ARBA" id="ARBA00022833"/>
    </source>
</evidence>
<dbReference type="Gene3D" id="2.20.28.10">
    <property type="match status" value="1"/>
</dbReference>
<dbReference type="PROSITE" id="PS51270">
    <property type="entry name" value="ZF_CTCHY"/>
    <property type="match status" value="1"/>
</dbReference>
<proteinExistence type="predicted"/>
<dbReference type="EMBL" id="JANBQB010000945">
    <property type="protein sequence ID" value="KAJ1972864.1"/>
    <property type="molecule type" value="Genomic_DNA"/>
</dbReference>
<comment type="caution">
    <text evidence="9">The sequence shown here is derived from an EMBL/GenBank/DDBJ whole genome shotgun (WGS) entry which is preliminary data.</text>
</comment>
<evidence type="ECO:0000259" key="7">
    <source>
        <dbReference type="PROSITE" id="PS51266"/>
    </source>
</evidence>
<dbReference type="Proteomes" id="UP001151582">
    <property type="component" value="Unassembled WGS sequence"/>
</dbReference>
<evidence type="ECO:0000259" key="6">
    <source>
        <dbReference type="PROSITE" id="PS50089"/>
    </source>
</evidence>
<dbReference type="InterPro" id="IPR013083">
    <property type="entry name" value="Znf_RING/FYVE/PHD"/>
</dbReference>
<dbReference type="GO" id="GO:0016567">
    <property type="term" value="P:protein ubiquitination"/>
    <property type="evidence" value="ECO:0007669"/>
    <property type="project" value="TreeGrafter"/>
</dbReference>
<dbReference type="Gene3D" id="3.30.40.10">
    <property type="entry name" value="Zinc/RING finger domain, C3HC4 (zinc finger)"/>
    <property type="match status" value="1"/>
</dbReference>
<evidence type="ECO:0000256" key="2">
    <source>
        <dbReference type="ARBA" id="ARBA00022771"/>
    </source>
</evidence>
<organism evidence="9 10">
    <name type="scientific">Dimargaris verticillata</name>
    <dbReference type="NCBI Taxonomy" id="2761393"/>
    <lineage>
        <taxon>Eukaryota</taxon>
        <taxon>Fungi</taxon>
        <taxon>Fungi incertae sedis</taxon>
        <taxon>Zoopagomycota</taxon>
        <taxon>Kickxellomycotina</taxon>
        <taxon>Dimargaritomycetes</taxon>
        <taxon>Dimargaritales</taxon>
        <taxon>Dimargaritaceae</taxon>
        <taxon>Dimargaris</taxon>
    </lineage>
</organism>
<dbReference type="InterPro" id="IPR017921">
    <property type="entry name" value="Znf_CTCHY"/>
</dbReference>
<evidence type="ECO:0000256" key="4">
    <source>
        <dbReference type="PROSITE-ProRule" id="PRU00601"/>
    </source>
</evidence>
<dbReference type="CDD" id="cd16464">
    <property type="entry name" value="RING-H2_Pirh2-like"/>
    <property type="match status" value="1"/>
</dbReference>
<evidence type="ECO:0000313" key="10">
    <source>
        <dbReference type="Proteomes" id="UP001151582"/>
    </source>
</evidence>
<dbReference type="SUPFAM" id="SSF161219">
    <property type="entry name" value="CHY zinc finger-like"/>
    <property type="match status" value="1"/>
</dbReference>
<feature type="domain" description="RING-type" evidence="6">
    <location>
        <begin position="233"/>
        <end position="275"/>
    </location>
</feature>
<dbReference type="InterPro" id="IPR037275">
    <property type="entry name" value="Znf_CTCHY_sf"/>
</dbReference>
<dbReference type="OrthoDB" id="411372at2759"/>
<feature type="domain" description="CHY-type" evidence="7">
    <location>
        <begin position="97"/>
        <end position="166"/>
    </location>
</feature>
<keyword evidence="2 4" id="KW-0863">Zinc-finger</keyword>
<evidence type="ECO:0000259" key="8">
    <source>
        <dbReference type="PROSITE" id="PS51270"/>
    </source>
</evidence>
<evidence type="ECO:0000256" key="1">
    <source>
        <dbReference type="ARBA" id="ARBA00022723"/>
    </source>
</evidence>
<name>A0A9W8EBE5_9FUNG</name>
<dbReference type="GO" id="GO:0005634">
    <property type="term" value="C:nucleus"/>
    <property type="evidence" value="ECO:0007669"/>
    <property type="project" value="TreeGrafter"/>
</dbReference>
<dbReference type="Pfam" id="PF05495">
    <property type="entry name" value="zf-CHY"/>
    <property type="match status" value="1"/>
</dbReference>
<dbReference type="Pfam" id="PF13639">
    <property type="entry name" value="zf-RING_2"/>
    <property type="match status" value="1"/>
</dbReference>